<dbReference type="InterPro" id="IPR001387">
    <property type="entry name" value="Cro/C1-type_HTH"/>
</dbReference>
<organism evidence="4 5">
    <name type="scientific">Ectothiorhodospira haloalkaliphila</name>
    <dbReference type="NCBI Taxonomy" id="421628"/>
    <lineage>
        <taxon>Bacteria</taxon>
        <taxon>Pseudomonadati</taxon>
        <taxon>Pseudomonadota</taxon>
        <taxon>Gammaproteobacteria</taxon>
        <taxon>Chromatiales</taxon>
        <taxon>Ectothiorhodospiraceae</taxon>
        <taxon>Ectothiorhodospira</taxon>
    </lineage>
</organism>
<dbReference type="InterPro" id="IPR036165">
    <property type="entry name" value="YefM-like_sf"/>
</dbReference>
<evidence type="ECO:0000256" key="2">
    <source>
        <dbReference type="ARBA" id="ARBA00023125"/>
    </source>
</evidence>
<sequence length="136" mass="15001">MSFQAQIIERDGKPEYAVVPIDQYRRLLALAEDMEDVRAADEAMRELEEGRDELVPAEVVSRLVNGEAHPLRVWREHRGLSQAVLAEQAGIGKSYLSQIEAGKRGGSAKVLRALAQALAVDVEDLLPSEYSCKGEV</sequence>
<gene>
    <name evidence="4" type="ORF">M911_15110</name>
</gene>
<dbReference type="GO" id="GO:0003677">
    <property type="term" value="F:DNA binding"/>
    <property type="evidence" value="ECO:0007669"/>
    <property type="project" value="UniProtKB-KW"/>
</dbReference>
<dbReference type="InterPro" id="IPR010982">
    <property type="entry name" value="Lambda_DNA-bd_dom_sf"/>
</dbReference>
<dbReference type="RefSeq" id="WP_025282796.1">
    <property type="nucleotide sequence ID" value="NZ_CP007268.1"/>
</dbReference>
<dbReference type="PATRIC" id="fig|1354791.3.peg.363"/>
<evidence type="ECO:0000256" key="1">
    <source>
        <dbReference type="ARBA" id="ARBA00009981"/>
    </source>
</evidence>
<dbReference type="GO" id="GO:0005829">
    <property type="term" value="C:cytosol"/>
    <property type="evidence" value="ECO:0007669"/>
    <property type="project" value="TreeGrafter"/>
</dbReference>
<dbReference type="EMBL" id="CP007268">
    <property type="protein sequence ID" value="AHK80258.1"/>
    <property type="molecule type" value="Genomic_DNA"/>
</dbReference>
<keyword evidence="2" id="KW-0238">DNA-binding</keyword>
<protein>
    <submittedName>
        <fullName evidence="4">XRE family transcriptional regulator</fullName>
    </submittedName>
</protein>
<evidence type="ECO:0000313" key="4">
    <source>
        <dbReference type="EMBL" id="AHK80258.1"/>
    </source>
</evidence>
<dbReference type="SMART" id="SM00530">
    <property type="entry name" value="HTH_XRE"/>
    <property type="match status" value="1"/>
</dbReference>
<keyword evidence="5" id="KW-1185">Reference proteome</keyword>
<dbReference type="OrthoDB" id="129597at2"/>
<dbReference type="SUPFAM" id="SSF47413">
    <property type="entry name" value="lambda repressor-like DNA-binding domains"/>
    <property type="match status" value="1"/>
</dbReference>
<dbReference type="Gene3D" id="1.10.260.40">
    <property type="entry name" value="lambda repressor-like DNA-binding domains"/>
    <property type="match status" value="1"/>
</dbReference>
<proteinExistence type="inferred from homology"/>
<comment type="similarity">
    <text evidence="1">Belongs to the phD/YefM antitoxin family.</text>
</comment>
<dbReference type="CDD" id="cd00093">
    <property type="entry name" value="HTH_XRE"/>
    <property type="match status" value="1"/>
</dbReference>
<dbReference type="HOGENOM" id="CLU_136757_2_0_6"/>
<reference evidence="4 5" key="1">
    <citation type="journal article" date="2014" name="J Genomics">
        <title>Draft Genome Sequence of the Extremely Halophilic Phototrophic Purple Sulfur Bacterium Halorhodospira halochloris.</title>
        <authorList>
            <person name="Singh K.S."/>
            <person name="Kirksey J."/>
            <person name="Hoff W.D."/>
            <person name="Deole R."/>
        </authorList>
    </citation>
    <scope>NUCLEOTIDE SEQUENCE [LARGE SCALE GENOMIC DNA]</scope>
    <source>
        <strain evidence="4 5">A</strain>
    </source>
</reference>
<evidence type="ECO:0000259" key="3">
    <source>
        <dbReference type="PROSITE" id="PS50943"/>
    </source>
</evidence>
<dbReference type="PANTHER" id="PTHR46797:SF1">
    <property type="entry name" value="METHYLPHOSPHONATE SYNTHASE"/>
    <property type="match status" value="1"/>
</dbReference>
<name>W8KM64_9GAMM</name>
<dbReference type="SUPFAM" id="SSF143120">
    <property type="entry name" value="YefM-like"/>
    <property type="match status" value="1"/>
</dbReference>
<dbReference type="GO" id="GO:0003700">
    <property type="term" value="F:DNA-binding transcription factor activity"/>
    <property type="evidence" value="ECO:0007669"/>
    <property type="project" value="TreeGrafter"/>
</dbReference>
<dbReference type="KEGG" id="hhc:M911_15110"/>
<feature type="domain" description="HTH cro/C1-type" evidence="3">
    <location>
        <begin position="71"/>
        <end position="125"/>
    </location>
</feature>
<dbReference type="PANTHER" id="PTHR46797">
    <property type="entry name" value="HTH-TYPE TRANSCRIPTIONAL REGULATOR"/>
    <property type="match status" value="1"/>
</dbReference>
<dbReference type="Pfam" id="PF13560">
    <property type="entry name" value="HTH_31"/>
    <property type="match status" value="1"/>
</dbReference>
<accession>W8KM64</accession>
<reference evidence="5" key="2">
    <citation type="submission" date="2014-02" db="EMBL/GenBank/DDBJ databases">
        <title>Draft Genome Sequence of extremely halophilic bacteria Halorhodospira halochloris.</title>
        <authorList>
            <person name="Singh K.S."/>
        </authorList>
    </citation>
    <scope>NUCLEOTIDE SEQUENCE [LARGE SCALE GENOMIC DNA]</scope>
    <source>
        <strain evidence="5">A</strain>
    </source>
</reference>
<evidence type="ECO:0000313" key="5">
    <source>
        <dbReference type="Proteomes" id="UP000019442"/>
    </source>
</evidence>
<dbReference type="Proteomes" id="UP000019442">
    <property type="component" value="Chromosome"/>
</dbReference>
<dbReference type="PROSITE" id="PS50943">
    <property type="entry name" value="HTH_CROC1"/>
    <property type="match status" value="1"/>
</dbReference>
<dbReference type="AlphaFoldDB" id="W8KM64"/>
<dbReference type="InterPro" id="IPR050807">
    <property type="entry name" value="TransReg_Diox_bact_type"/>
</dbReference>